<comment type="caution">
    <text evidence="1">The sequence shown here is derived from an EMBL/GenBank/DDBJ whole genome shotgun (WGS) entry which is preliminary data.</text>
</comment>
<dbReference type="EMBL" id="JACGCI010000069">
    <property type="protein sequence ID" value="KAF6748610.1"/>
    <property type="molecule type" value="Genomic_DNA"/>
</dbReference>
<dbReference type="Proteomes" id="UP000521943">
    <property type="component" value="Unassembled WGS sequence"/>
</dbReference>
<protein>
    <submittedName>
        <fullName evidence="1">Uncharacterized protein</fullName>
    </submittedName>
</protein>
<name>A0A8H6LZF2_9AGAR</name>
<proteinExistence type="predicted"/>
<accession>A0A8H6LZF2</accession>
<evidence type="ECO:0000313" key="1">
    <source>
        <dbReference type="EMBL" id="KAF6748610.1"/>
    </source>
</evidence>
<reference evidence="1 2" key="1">
    <citation type="submission" date="2020-07" db="EMBL/GenBank/DDBJ databases">
        <title>Comparative genomics of pyrophilous fungi reveals a link between fire events and developmental genes.</title>
        <authorList>
            <consortium name="DOE Joint Genome Institute"/>
            <person name="Steindorff A.S."/>
            <person name="Carver A."/>
            <person name="Calhoun S."/>
            <person name="Stillman K."/>
            <person name="Liu H."/>
            <person name="Lipzen A."/>
            <person name="Pangilinan J."/>
            <person name="Labutti K."/>
            <person name="Bruns T.D."/>
            <person name="Grigoriev I.V."/>
        </authorList>
    </citation>
    <scope>NUCLEOTIDE SEQUENCE [LARGE SCALE GENOMIC DNA]</scope>
    <source>
        <strain evidence="1 2">CBS 144469</strain>
    </source>
</reference>
<keyword evidence="2" id="KW-1185">Reference proteome</keyword>
<dbReference type="AlphaFoldDB" id="A0A8H6LZF2"/>
<sequence>MLTTSLLRVTNARQNSAIRRHSCIVHRQCSGTRRTELEREAASRLRRRISKPRHARVRPASYSRCAGWTAAIHLSQHHHFPNPQSPLPLAKPCALLPCRHRAHSKSALALRVFSAPSLVGGGFTGILRWVVGKAVVRWDGVEGSCAMTRRTTQHCPMPSSLPGCRPSPLRDDAMRALAVVGAARVACRGSG</sequence>
<evidence type="ECO:0000313" key="2">
    <source>
        <dbReference type="Proteomes" id="UP000521943"/>
    </source>
</evidence>
<organism evidence="1 2">
    <name type="scientific">Ephemerocybe angulata</name>
    <dbReference type="NCBI Taxonomy" id="980116"/>
    <lineage>
        <taxon>Eukaryota</taxon>
        <taxon>Fungi</taxon>
        <taxon>Dikarya</taxon>
        <taxon>Basidiomycota</taxon>
        <taxon>Agaricomycotina</taxon>
        <taxon>Agaricomycetes</taxon>
        <taxon>Agaricomycetidae</taxon>
        <taxon>Agaricales</taxon>
        <taxon>Agaricineae</taxon>
        <taxon>Psathyrellaceae</taxon>
        <taxon>Ephemerocybe</taxon>
    </lineage>
</organism>
<gene>
    <name evidence="1" type="ORF">DFP72DRAFT_915693</name>
</gene>